<dbReference type="Proteomes" id="UP000053558">
    <property type="component" value="Unassembled WGS sequence"/>
</dbReference>
<reference evidence="3" key="1">
    <citation type="journal article" date="2012" name="Science">
        <title>The Paleozoic origin of enzymatic lignin decomposition reconstructed from 31 fungal genomes.</title>
        <authorList>
            <person name="Floudas D."/>
            <person name="Binder M."/>
            <person name="Riley R."/>
            <person name="Barry K."/>
            <person name="Blanchette R.A."/>
            <person name="Henrissat B."/>
            <person name="Martinez A.T."/>
            <person name="Otillar R."/>
            <person name="Spatafora J.W."/>
            <person name="Yadav J.S."/>
            <person name="Aerts A."/>
            <person name="Benoit I."/>
            <person name="Boyd A."/>
            <person name="Carlson A."/>
            <person name="Copeland A."/>
            <person name="Coutinho P.M."/>
            <person name="de Vries R.P."/>
            <person name="Ferreira P."/>
            <person name="Findley K."/>
            <person name="Foster B."/>
            <person name="Gaskell J."/>
            <person name="Glotzer D."/>
            <person name="Gorecki P."/>
            <person name="Heitman J."/>
            <person name="Hesse C."/>
            <person name="Hori C."/>
            <person name="Igarashi K."/>
            <person name="Jurgens J.A."/>
            <person name="Kallen N."/>
            <person name="Kersten P."/>
            <person name="Kohler A."/>
            <person name="Kuees U."/>
            <person name="Kumar T.K.A."/>
            <person name="Kuo A."/>
            <person name="LaButti K."/>
            <person name="Larrondo L.F."/>
            <person name="Lindquist E."/>
            <person name="Ling A."/>
            <person name="Lombard V."/>
            <person name="Lucas S."/>
            <person name="Lundell T."/>
            <person name="Martin R."/>
            <person name="McLaughlin D.J."/>
            <person name="Morgenstern I."/>
            <person name="Morin E."/>
            <person name="Murat C."/>
            <person name="Nagy L.G."/>
            <person name="Nolan M."/>
            <person name="Ohm R.A."/>
            <person name="Patyshakuliyeva A."/>
            <person name="Rokas A."/>
            <person name="Ruiz-Duenas F.J."/>
            <person name="Sabat G."/>
            <person name="Salamov A."/>
            <person name="Samejima M."/>
            <person name="Schmutz J."/>
            <person name="Slot J.C."/>
            <person name="St John F."/>
            <person name="Stenlid J."/>
            <person name="Sun H."/>
            <person name="Sun S."/>
            <person name="Syed K."/>
            <person name="Tsang A."/>
            <person name="Wiebenga A."/>
            <person name="Young D."/>
            <person name="Pisabarro A."/>
            <person name="Eastwood D.C."/>
            <person name="Martin F."/>
            <person name="Cullen D."/>
            <person name="Grigoriev I.V."/>
            <person name="Hibbett D.S."/>
        </authorList>
    </citation>
    <scope>NUCLEOTIDE SEQUENCE [LARGE SCALE GENOMIC DNA]</scope>
    <source>
        <strain evidence="3">RWD-64-598 SS2</strain>
    </source>
</reference>
<evidence type="ECO:0000313" key="3">
    <source>
        <dbReference type="Proteomes" id="UP000053558"/>
    </source>
</evidence>
<comment type="caution">
    <text evidence="2">The sequence shown here is derived from an EMBL/GenBank/DDBJ whole genome shotgun (WGS) entry which is preliminary data.</text>
</comment>
<dbReference type="KEGG" id="cput:CONPUDRAFT_76232"/>
<gene>
    <name evidence="2" type="ORF">CONPUDRAFT_76232</name>
</gene>
<dbReference type="OrthoDB" id="2734890at2759"/>
<sequence>MFSSFTRFAILAGAIGAVAASSSNPEDNGSCAEVVNQCKLFASQGIFQNEYCVLASICDADTDAGTDGLIDQVLPNVQPRPTSEGSQRLSQDVFNKMSNNSPTLSTQNIIDAYYGALTNTYTGTNATNAQQSGQNGPYPTDAAYVSDLWDIVAAWTDNCDTAEIPYNNFADYLQYAAQSDYHPTCDC</sequence>
<organism evidence="2 3">
    <name type="scientific">Coniophora puteana (strain RWD-64-598)</name>
    <name type="common">Brown rot fungus</name>
    <dbReference type="NCBI Taxonomy" id="741705"/>
    <lineage>
        <taxon>Eukaryota</taxon>
        <taxon>Fungi</taxon>
        <taxon>Dikarya</taxon>
        <taxon>Basidiomycota</taxon>
        <taxon>Agaricomycotina</taxon>
        <taxon>Agaricomycetes</taxon>
        <taxon>Agaricomycetidae</taxon>
        <taxon>Boletales</taxon>
        <taxon>Coniophorineae</taxon>
        <taxon>Coniophoraceae</taxon>
        <taxon>Coniophora</taxon>
    </lineage>
</organism>
<feature type="signal peptide" evidence="1">
    <location>
        <begin position="1"/>
        <end position="20"/>
    </location>
</feature>
<dbReference type="EMBL" id="JH711585">
    <property type="protein sequence ID" value="EIW76598.1"/>
    <property type="molecule type" value="Genomic_DNA"/>
</dbReference>
<feature type="chain" id="PRO_5024400804" evidence="1">
    <location>
        <begin position="21"/>
        <end position="187"/>
    </location>
</feature>
<dbReference type="RefSeq" id="XP_007772917.1">
    <property type="nucleotide sequence ID" value="XM_007774727.1"/>
</dbReference>
<dbReference type="AlphaFoldDB" id="A0A5M3MBI5"/>
<protein>
    <submittedName>
        <fullName evidence="2">Uncharacterized protein</fullName>
    </submittedName>
</protein>
<proteinExistence type="predicted"/>
<accession>A0A5M3MBI5</accession>
<name>A0A5M3MBI5_CONPW</name>
<evidence type="ECO:0000256" key="1">
    <source>
        <dbReference type="SAM" id="SignalP"/>
    </source>
</evidence>
<evidence type="ECO:0000313" key="2">
    <source>
        <dbReference type="EMBL" id="EIW76598.1"/>
    </source>
</evidence>
<dbReference type="GeneID" id="19209478"/>
<keyword evidence="3" id="KW-1185">Reference proteome</keyword>
<dbReference type="OMA" id="FHRIATW"/>
<keyword evidence="1" id="KW-0732">Signal</keyword>